<dbReference type="PANTHER" id="PTHR31084">
    <property type="entry name" value="ALPHA-L-FUCOSIDASE 2"/>
    <property type="match status" value="1"/>
</dbReference>
<dbReference type="Proteomes" id="UP000027601">
    <property type="component" value="Unassembled WGS sequence"/>
</dbReference>
<sequence length="843" mass="95667">MVKLKSVPCTLNQYHKKNMNKKWNFAGLLLLVCTFIQAQKNENEWKLWYNQPATRWVEALPLGNGRLGAMVFGDPSREEFQLNEETIWGGSPHNNTNPKAKEALPKIRQLIFEGKNKEAQELCGPTICSQSANGMPYQTVGSLHLDFEGMENATNYYRDLDIEQAIATTRFTVNHVTYTREAFTSFTDQLLVIKLNASQKGKISFSARYTSPYKPMDIKKSISSNQELQLDGKANDHEGIEGKVRFTALTRIEHDGGKKTMVGDSLVTIKNANSVILYVSIGTNFVNYKDVSGNSLISARNYMQNSYKPFEKAKKEHTRFYSNLFNRVSLDLGNNEQALKPTDVRVKEFSTQFDPQMSALYFQFGRYLLICSSQPGGQAANLQGIWNYKLRAPWDGKYTTDINVEMNYWPAEVTNLSEMHEPFIKLIKETADKGKESAAMYGCRGWTLHHNTDIWRSTGAVDGPAYGIWPTCNAWFCQHLWDRYLFSGDSDYLKEAYPIMKGACEFFLDFLIREPRNNWLVVAPSYSPENKPTVNGKRDFVIVAGATMDNQMIHDLFSNTLEAANLLKETTTFTDSLKNILTNLAPMQIGRWGQLQEWMDDWDSPSDKHRHTSHLWGLYPGRQITYYQYPELINAAKETLKARGDHSTGWSMGWKVCFWARLEDGNHAYKLITEQLHPTTEESGQNGGTYPNLFDAHPPFQIDGNFGCTAGIAEMLVQSHAGAVHLLPALPDAWDKGIVKGLRCRGGFILNELNWKNGSLHKAEIYSSIGGILHLRTAVPLLLNGRELNQVTHTTSENILLKPQTIKEPLANKENCIGRPETKKLYVYDIETKAGERYFFTAK</sequence>
<feature type="domain" description="Glycosyl hydrolase family 95 N-terminal" evidence="1">
    <location>
        <begin position="47"/>
        <end position="287"/>
    </location>
</feature>
<proteinExistence type="predicted"/>
<keyword evidence="5" id="KW-1185">Reference proteome</keyword>
<reference evidence="4 5" key="1">
    <citation type="journal article" date="2015" name="Microbes Environ.">
        <title>Distribution and evolution of nitrogen fixation genes in the phylum bacteroidetes.</title>
        <authorList>
            <person name="Inoue J."/>
            <person name="Oshima K."/>
            <person name="Suda W."/>
            <person name="Sakamoto M."/>
            <person name="Iino T."/>
            <person name="Noda S."/>
            <person name="Hongoh Y."/>
            <person name="Hattori M."/>
            <person name="Ohkuma M."/>
        </authorList>
    </citation>
    <scope>NUCLEOTIDE SEQUENCE [LARGE SCALE GENOMIC DNA]</scope>
    <source>
        <strain evidence="4 5">JCM 15093</strain>
    </source>
</reference>
<dbReference type="GO" id="GO:0004560">
    <property type="term" value="F:alpha-L-fucosidase activity"/>
    <property type="evidence" value="ECO:0007669"/>
    <property type="project" value="InterPro"/>
</dbReference>
<dbReference type="EMBL" id="BAJS01000004">
    <property type="protein sequence ID" value="GAK35941.1"/>
    <property type="molecule type" value="Genomic_DNA"/>
</dbReference>
<dbReference type="InterPro" id="IPR049053">
    <property type="entry name" value="AFCA-like_C"/>
</dbReference>
<dbReference type="InterPro" id="IPR027414">
    <property type="entry name" value="GH95_N_dom"/>
</dbReference>
<protein>
    <submittedName>
        <fullName evidence="4">Putative large secreted protein</fullName>
    </submittedName>
</protein>
<feature type="domain" description="Alpha fucosidase A-like C-terminal" evidence="2">
    <location>
        <begin position="718"/>
        <end position="798"/>
    </location>
</feature>
<dbReference type="Pfam" id="PF14498">
    <property type="entry name" value="Glyco_hyd_65N_2"/>
    <property type="match status" value="1"/>
</dbReference>
<dbReference type="Pfam" id="PF21307">
    <property type="entry name" value="Glyco_hydro_95_C"/>
    <property type="match status" value="1"/>
</dbReference>
<dbReference type="Gene3D" id="1.50.10.10">
    <property type="match status" value="1"/>
</dbReference>
<evidence type="ECO:0000313" key="4">
    <source>
        <dbReference type="EMBL" id="GAK35941.1"/>
    </source>
</evidence>
<dbReference type="eggNOG" id="COG1554">
    <property type="taxonomic scope" value="Bacteria"/>
</dbReference>
<dbReference type="GO" id="GO:0005975">
    <property type="term" value="P:carbohydrate metabolic process"/>
    <property type="evidence" value="ECO:0007669"/>
    <property type="project" value="InterPro"/>
</dbReference>
<evidence type="ECO:0000259" key="3">
    <source>
        <dbReference type="Pfam" id="PF22124"/>
    </source>
</evidence>
<dbReference type="SUPFAM" id="SSF48208">
    <property type="entry name" value="Six-hairpin glycosidases"/>
    <property type="match status" value="1"/>
</dbReference>
<comment type="caution">
    <text evidence="4">The sequence shown here is derived from an EMBL/GenBank/DDBJ whole genome shotgun (WGS) entry which is preliminary data.</text>
</comment>
<dbReference type="InterPro" id="IPR054363">
    <property type="entry name" value="GH95_cat"/>
</dbReference>
<gene>
    <name evidence="4" type="ORF">JCM15093_1074</name>
</gene>
<accession>A0A069D0W1</accession>
<organism evidence="4 5">
    <name type="scientific">Bacteroides graminisolvens DSM 19988 = JCM 15093</name>
    <dbReference type="NCBI Taxonomy" id="1121097"/>
    <lineage>
        <taxon>Bacteria</taxon>
        <taxon>Pseudomonadati</taxon>
        <taxon>Bacteroidota</taxon>
        <taxon>Bacteroidia</taxon>
        <taxon>Bacteroidales</taxon>
        <taxon>Bacteroidaceae</taxon>
        <taxon>Bacteroides</taxon>
    </lineage>
</organism>
<dbReference type="PANTHER" id="PTHR31084:SF0">
    <property type="entry name" value="ALPHA-L-FUCOSIDASE 2"/>
    <property type="match status" value="1"/>
</dbReference>
<dbReference type="Gene3D" id="2.70.98.50">
    <property type="entry name" value="putative glycoside hydrolase family protein from bacillus halodurans"/>
    <property type="match status" value="1"/>
</dbReference>
<evidence type="ECO:0000313" key="5">
    <source>
        <dbReference type="Proteomes" id="UP000027601"/>
    </source>
</evidence>
<dbReference type="AlphaFoldDB" id="A0A069D0W1"/>
<dbReference type="InterPro" id="IPR016518">
    <property type="entry name" value="Alpha-L-fucosidase"/>
</dbReference>
<dbReference type="Pfam" id="PF22124">
    <property type="entry name" value="Glyco_hydro_95_cat"/>
    <property type="match status" value="1"/>
</dbReference>
<dbReference type="InterPro" id="IPR008928">
    <property type="entry name" value="6-hairpin_glycosidase_sf"/>
</dbReference>
<dbReference type="STRING" id="1121097.GCA_000428125_00139"/>
<dbReference type="PIRSF" id="PIRSF007663">
    <property type="entry name" value="UCP007663"/>
    <property type="match status" value="1"/>
</dbReference>
<name>A0A069D0W1_9BACE</name>
<dbReference type="InterPro" id="IPR012341">
    <property type="entry name" value="6hp_glycosidase-like_sf"/>
</dbReference>
<evidence type="ECO:0000259" key="2">
    <source>
        <dbReference type="Pfam" id="PF21307"/>
    </source>
</evidence>
<evidence type="ECO:0000259" key="1">
    <source>
        <dbReference type="Pfam" id="PF14498"/>
    </source>
</evidence>
<feature type="domain" description="Glycosyl hydrolase family 95 catalytic" evidence="3">
    <location>
        <begin position="310"/>
        <end position="716"/>
    </location>
</feature>